<reference evidence="8 9" key="1">
    <citation type="submission" date="2016-12" db="EMBL/GenBank/DDBJ databases">
        <authorList>
            <person name="Song W.-J."/>
            <person name="Kurnit D.M."/>
        </authorList>
    </citation>
    <scope>NUCLEOTIDE SEQUENCE [LARGE SCALE GENOMIC DNA]</scope>
    <source>
        <strain evidence="8 9">DSM 19599</strain>
    </source>
</reference>
<dbReference type="Gene3D" id="3.40.50.300">
    <property type="entry name" value="P-loop containing nucleotide triphosphate hydrolases"/>
    <property type="match status" value="2"/>
</dbReference>
<dbReference type="InterPro" id="IPR027417">
    <property type="entry name" value="P-loop_NTPase"/>
</dbReference>
<evidence type="ECO:0000256" key="6">
    <source>
        <dbReference type="ARBA" id="ARBA00022840"/>
    </source>
</evidence>
<dbReference type="Proteomes" id="UP000186406">
    <property type="component" value="Unassembled WGS sequence"/>
</dbReference>
<evidence type="ECO:0000259" key="7">
    <source>
        <dbReference type="PROSITE" id="PS50893"/>
    </source>
</evidence>
<dbReference type="InterPro" id="IPR003593">
    <property type="entry name" value="AAA+_ATPase"/>
</dbReference>
<gene>
    <name evidence="8" type="ORF">SAMN02745172_02123</name>
</gene>
<keyword evidence="6 8" id="KW-0067">ATP-binding</keyword>
<feature type="domain" description="ABC transporter" evidence="7">
    <location>
        <begin position="8"/>
        <end position="242"/>
    </location>
</feature>
<dbReference type="CDD" id="cd03216">
    <property type="entry name" value="ABC_Carb_Monos_I"/>
    <property type="match status" value="1"/>
</dbReference>
<dbReference type="PROSITE" id="PS00211">
    <property type="entry name" value="ABC_TRANSPORTER_1"/>
    <property type="match status" value="1"/>
</dbReference>
<evidence type="ECO:0000256" key="1">
    <source>
        <dbReference type="ARBA" id="ARBA00005417"/>
    </source>
</evidence>
<dbReference type="PANTHER" id="PTHR43790">
    <property type="entry name" value="CARBOHYDRATE TRANSPORT ATP-BINDING PROTEIN MG119-RELATED"/>
    <property type="match status" value="1"/>
</dbReference>
<evidence type="ECO:0000313" key="8">
    <source>
        <dbReference type="EMBL" id="SHO65478.1"/>
    </source>
</evidence>
<dbReference type="OrthoDB" id="39350at2"/>
<name>A0A1M7ZKR3_9HYPH</name>
<proteinExistence type="inferred from homology"/>
<organism evidence="8 9">
    <name type="scientific">Pseudoxanthobacter soli DSM 19599</name>
    <dbReference type="NCBI Taxonomy" id="1123029"/>
    <lineage>
        <taxon>Bacteria</taxon>
        <taxon>Pseudomonadati</taxon>
        <taxon>Pseudomonadota</taxon>
        <taxon>Alphaproteobacteria</taxon>
        <taxon>Hyphomicrobiales</taxon>
        <taxon>Segnochrobactraceae</taxon>
        <taxon>Pseudoxanthobacter</taxon>
    </lineage>
</organism>
<keyword evidence="2" id="KW-0813">Transport</keyword>
<dbReference type="InterPro" id="IPR050107">
    <property type="entry name" value="ABC_carbohydrate_import_ATPase"/>
</dbReference>
<dbReference type="InterPro" id="IPR003439">
    <property type="entry name" value="ABC_transporter-like_ATP-bd"/>
</dbReference>
<evidence type="ECO:0000256" key="5">
    <source>
        <dbReference type="ARBA" id="ARBA00022741"/>
    </source>
</evidence>
<dbReference type="PROSITE" id="PS50893">
    <property type="entry name" value="ABC_TRANSPORTER_2"/>
    <property type="match status" value="2"/>
</dbReference>
<dbReference type="STRING" id="1123029.SAMN02745172_02123"/>
<evidence type="ECO:0000256" key="3">
    <source>
        <dbReference type="ARBA" id="ARBA00022597"/>
    </source>
</evidence>
<feature type="domain" description="ABC transporter" evidence="7">
    <location>
        <begin position="255"/>
        <end position="504"/>
    </location>
</feature>
<dbReference type="EMBL" id="FRXO01000004">
    <property type="protein sequence ID" value="SHO65478.1"/>
    <property type="molecule type" value="Genomic_DNA"/>
</dbReference>
<evidence type="ECO:0000313" key="9">
    <source>
        <dbReference type="Proteomes" id="UP000186406"/>
    </source>
</evidence>
<sequence length="517" mass="54981">MTSFKTTIRLSGVSKSFGETRALTDANFEARAGEVHAIVGENGSGKSTLAKIMSGVLSPDAGTVDILGGPIRSPIEAKARGLATIFQEVLVADHASILDNLYVGRDGLVSHGAGRAERLAEAQQVMTRFVGEAVDLDAPVGGLPLSVKQWVVIARAVLRRPKILILDESSAALDLGATQRLHQEIDRLRGEGATVLIVTHRIAELVRIADRATILRDGKAVGVLDRHEITEERLLKMMTPADRVQATQPTLSANLRQGATPVISALGVRLQPEARPFDFALMPGMIVGLAGLDGQGQDLFAKALAGIAPPADGEVVVAGDGGRQHVVAGLADASAQGIAWVSGDRKREGILPQQSIFENFAIGVYHRRLKPFGVVDKAAARRLFAREIQRLSIKTGPVMNRITSLSGGNQQKVLISRAFASDPRVIVLNDPARGVDLNTKRDLYRELQTFAAAGGAVVYLSSEIEEFLGFAHRVDVFVQGSLFRSLSGDAIGEDSVLSAMFGQAAGTHVDIDVSEAV</sequence>
<dbReference type="SMART" id="SM00382">
    <property type="entry name" value="AAA"/>
    <property type="match status" value="2"/>
</dbReference>
<dbReference type="InterPro" id="IPR017871">
    <property type="entry name" value="ABC_transporter-like_CS"/>
</dbReference>
<dbReference type="Pfam" id="PF00005">
    <property type="entry name" value="ABC_tran"/>
    <property type="match status" value="2"/>
</dbReference>
<evidence type="ECO:0000256" key="4">
    <source>
        <dbReference type="ARBA" id="ARBA00022737"/>
    </source>
</evidence>
<keyword evidence="5" id="KW-0547">Nucleotide-binding</keyword>
<keyword evidence="9" id="KW-1185">Reference proteome</keyword>
<accession>A0A1M7ZKR3</accession>
<protein>
    <submittedName>
        <fullName evidence="8">Ribose transport system ATP-binding protein</fullName>
    </submittedName>
</protein>
<dbReference type="GO" id="GO:0005524">
    <property type="term" value="F:ATP binding"/>
    <property type="evidence" value="ECO:0007669"/>
    <property type="project" value="UniProtKB-KW"/>
</dbReference>
<dbReference type="RefSeq" id="WP_073628458.1">
    <property type="nucleotide sequence ID" value="NZ_FRXO01000004.1"/>
</dbReference>
<dbReference type="GO" id="GO:0016887">
    <property type="term" value="F:ATP hydrolysis activity"/>
    <property type="evidence" value="ECO:0007669"/>
    <property type="project" value="InterPro"/>
</dbReference>
<comment type="similarity">
    <text evidence="1">Belongs to the ABC transporter superfamily.</text>
</comment>
<dbReference type="PANTHER" id="PTHR43790:SF9">
    <property type="entry name" value="GALACTOFURANOSE TRANSPORTER ATP-BINDING PROTEIN YTFR"/>
    <property type="match status" value="1"/>
</dbReference>
<dbReference type="SUPFAM" id="SSF52540">
    <property type="entry name" value="P-loop containing nucleoside triphosphate hydrolases"/>
    <property type="match status" value="2"/>
</dbReference>
<keyword evidence="4" id="KW-0677">Repeat</keyword>
<keyword evidence="3" id="KW-0762">Sugar transport</keyword>
<evidence type="ECO:0000256" key="2">
    <source>
        <dbReference type="ARBA" id="ARBA00022448"/>
    </source>
</evidence>
<dbReference type="CDD" id="cd03215">
    <property type="entry name" value="ABC_Carb_Monos_II"/>
    <property type="match status" value="1"/>
</dbReference>
<dbReference type="AlphaFoldDB" id="A0A1M7ZKR3"/>